<evidence type="ECO:0000313" key="2">
    <source>
        <dbReference type="Proteomes" id="UP001165960"/>
    </source>
</evidence>
<name>A0ACC2RWN7_9FUNG</name>
<comment type="caution">
    <text evidence="1">The sequence shown here is derived from an EMBL/GenBank/DDBJ whole genome shotgun (WGS) entry which is preliminary data.</text>
</comment>
<accession>A0ACC2RWN7</accession>
<gene>
    <name evidence="1" type="ORF">DSO57_1015029</name>
</gene>
<protein>
    <submittedName>
        <fullName evidence="1">Uncharacterized protein</fullName>
    </submittedName>
</protein>
<organism evidence="1 2">
    <name type="scientific">Entomophthora muscae</name>
    <dbReference type="NCBI Taxonomy" id="34485"/>
    <lineage>
        <taxon>Eukaryota</taxon>
        <taxon>Fungi</taxon>
        <taxon>Fungi incertae sedis</taxon>
        <taxon>Zoopagomycota</taxon>
        <taxon>Entomophthoromycotina</taxon>
        <taxon>Entomophthoromycetes</taxon>
        <taxon>Entomophthorales</taxon>
        <taxon>Entomophthoraceae</taxon>
        <taxon>Entomophthora</taxon>
    </lineage>
</organism>
<dbReference type="EMBL" id="QTSX02006448">
    <property type="protein sequence ID" value="KAJ9054400.1"/>
    <property type="molecule type" value="Genomic_DNA"/>
</dbReference>
<keyword evidence="2" id="KW-1185">Reference proteome</keyword>
<sequence length="360" mass="40628">MLNPQFSDLGFSSLSIIKMPTNSTDEVKIQNFNPVEVVKKLKSALERRGQAATIENMKTLIFHLLIKIENSMEGARLALGSEISNELKPTDEPGYVLGFARKVLNKDPPFKGKAEDIILEIANATLKELLGIEDGFHVVDYSAVLDLDEKASPLVYAYLKCKSSIECANFIAVHQELLQGKYTREIQELCMRYIIKGMESEAKAMAVPWETLKHGRYLKELTADYFSDASMSAWDKQIQDAQPMYNGLKESCLGFKACFISDFKYEFKALPSYDFVTVVPKESEKYYPRFMLLTEKLRIALKEGTFDAVDAALKDLNPEELKDSLTSCAIGGFFYFKQTVKHTDFGLMCRAMKKAIKALS</sequence>
<proteinExistence type="predicted"/>
<dbReference type="Proteomes" id="UP001165960">
    <property type="component" value="Unassembled WGS sequence"/>
</dbReference>
<reference evidence="1" key="1">
    <citation type="submission" date="2022-04" db="EMBL/GenBank/DDBJ databases">
        <title>Genome of the entomopathogenic fungus Entomophthora muscae.</title>
        <authorList>
            <person name="Elya C."/>
            <person name="Lovett B.R."/>
            <person name="Lee E."/>
            <person name="Macias A.M."/>
            <person name="Hajek A.E."/>
            <person name="De Bivort B.L."/>
            <person name="Kasson M.T."/>
            <person name="De Fine Licht H.H."/>
            <person name="Stajich J.E."/>
        </authorList>
    </citation>
    <scope>NUCLEOTIDE SEQUENCE</scope>
    <source>
        <strain evidence="1">Berkeley</strain>
    </source>
</reference>
<evidence type="ECO:0000313" key="1">
    <source>
        <dbReference type="EMBL" id="KAJ9054400.1"/>
    </source>
</evidence>